<dbReference type="PROSITE" id="PS50923">
    <property type="entry name" value="SUSHI"/>
    <property type="match status" value="2"/>
</dbReference>
<proteinExistence type="predicted"/>
<evidence type="ECO:0000313" key="7">
    <source>
        <dbReference type="EMBL" id="WAR04396.1"/>
    </source>
</evidence>
<feature type="domain" description="Sushi" evidence="5">
    <location>
        <begin position="1"/>
        <end position="58"/>
    </location>
</feature>
<gene>
    <name evidence="6" type="ORF">MAR_019764</name>
    <name evidence="7" type="ORF">MAR_019765</name>
</gene>
<evidence type="ECO:0000256" key="4">
    <source>
        <dbReference type="PROSITE-ProRule" id="PRU00302"/>
    </source>
</evidence>
<keyword evidence="3 4" id="KW-1015">Disulfide bond</keyword>
<feature type="disulfide bond" evidence="4">
    <location>
        <begin position="86"/>
        <end position="113"/>
    </location>
</feature>
<dbReference type="SUPFAM" id="SSF57535">
    <property type="entry name" value="Complement control module/SCR domain"/>
    <property type="match status" value="2"/>
</dbReference>
<evidence type="ECO:0000256" key="2">
    <source>
        <dbReference type="ARBA" id="ARBA00022737"/>
    </source>
</evidence>
<feature type="domain" description="Sushi" evidence="5">
    <location>
        <begin position="61"/>
        <end position="115"/>
    </location>
</feature>
<organism evidence="6 8">
    <name type="scientific">Mya arenaria</name>
    <name type="common">Soft-shell clam</name>
    <dbReference type="NCBI Taxonomy" id="6604"/>
    <lineage>
        <taxon>Eukaryota</taxon>
        <taxon>Metazoa</taxon>
        <taxon>Spiralia</taxon>
        <taxon>Lophotrochozoa</taxon>
        <taxon>Mollusca</taxon>
        <taxon>Bivalvia</taxon>
        <taxon>Autobranchia</taxon>
        <taxon>Heteroconchia</taxon>
        <taxon>Euheterodonta</taxon>
        <taxon>Imparidentia</taxon>
        <taxon>Neoheterodontei</taxon>
        <taxon>Myida</taxon>
        <taxon>Myoidea</taxon>
        <taxon>Myidae</taxon>
        <taxon>Mya</taxon>
    </lineage>
</organism>
<evidence type="ECO:0000313" key="6">
    <source>
        <dbReference type="EMBL" id="WAR04395.1"/>
    </source>
</evidence>
<evidence type="ECO:0000259" key="5">
    <source>
        <dbReference type="PROSITE" id="PS50923"/>
    </source>
</evidence>
<comment type="caution">
    <text evidence="4">Lacks conserved residue(s) required for the propagation of feature annotation.</text>
</comment>
<dbReference type="EMBL" id="CP111016">
    <property type="protein sequence ID" value="WAR04395.1"/>
    <property type="molecule type" value="Genomic_DNA"/>
</dbReference>
<protein>
    <submittedName>
        <fullName evidence="6">CSMD3-like protein</fullName>
    </submittedName>
</protein>
<feature type="disulfide bond" evidence="4">
    <location>
        <begin position="1"/>
        <end position="44"/>
    </location>
</feature>
<dbReference type="InterPro" id="IPR051277">
    <property type="entry name" value="SEZ6_CSMD_C4BPB_Regulators"/>
</dbReference>
<keyword evidence="1" id="KW-0732">Signal</keyword>
<dbReference type="SMART" id="SM00032">
    <property type="entry name" value="CCP"/>
    <property type="match status" value="2"/>
</dbReference>
<evidence type="ECO:0000256" key="3">
    <source>
        <dbReference type="ARBA" id="ARBA00023157"/>
    </source>
</evidence>
<reference evidence="6" key="1">
    <citation type="submission" date="2022-11" db="EMBL/GenBank/DDBJ databases">
        <title>Centuries of genome instability and evolution in soft-shell clam transmissible cancer (bioRxiv).</title>
        <authorList>
            <person name="Hart S.F.M."/>
            <person name="Yonemitsu M.A."/>
            <person name="Giersch R.M."/>
            <person name="Beal B.F."/>
            <person name="Arriagada G."/>
            <person name="Davis B.W."/>
            <person name="Ostrander E.A."/>
            <person name="Goff S.P."/>
            <person name="Metzger M.J."/>
        </authorList>
    </citation>
    <scope>NUCLEOTIDE SEQUENCE</scope>
    <source>
        <strain evidence="6">MELC-2E11</strain>
        <tissue evidence="6">Siphon/mantle</tissue>
    </source>
</reference>
<name>A0ABY7E3G0_MYAAR</name>
<dbReference type="EMBL" id="CP111016">
    <property type="protein sequence ID" value="WAR04396.1"/>
    <property type="molecule type" value="Genomic_DNA"/>
</dbReference>
<keyword evidence="2" id="KW-0677">Repeat</keyword>
<dbReference type="PANTHER" id="PTHR45656">
    <property type="entry name" value="PROTEIN CBR-CLEC-78"/>
    <property type="match status" value="1"/>
</dbReference>
<dbReference type="InterPro" id="IPR035976">
    <property type="entry name" value="Sushi/SCR/CCP_sf"/>
</dbReference>
<evidence type="ECO:0000256" key="1">
    <source>
        <dbReference type="ARBA" id="ARBA00022729"/>
    </source>
</evidence>
<dbReference type="Gene3D" id="2.10.70.10">
    <property type="entry name" value="Complement Module, domain 1"/>
    <property type="match status" value="2"/>
</dbReference>
<dbReference type="Pfam" id="PF00084">
    <property type="entry name" value="Sushi"/>
    <property type="match status" value="2"/>
</dbReference>
<dbReference type="Proteomes" id="UP001164746">
    <property type="component" value="Chromosome 5"/>
</dbReference>
<keyword evidence="4" id="KW-0768">Sushi</keyword>
<dbReference type="InterPro" id="IPR000436">
    <property type="entry name" value="Sushi_SCR_CCP_dom"/>
</dbReference>
<evidence type="ECO:0000313" key="8">
    <source>
        <dbReference type="Proteomes" id="UP001164746"/>
    </source>
</evidence>
<feature type="non-terminal residue" evidence="6">
    <location>
        <position position="115"/>
    </location>
</feature>
<accession>A0ABY7E3G0</accession>
<dbReference type="PANTHER" id="PTHR45656:SF4">
    <property type="entry name" value="PROTEIN CBR-CLEC-78"/>
    <property type="match status" value="1"/>
</dbReference>
<sequence length="115" mass="11977">CADVPEVPNSAIEGGLLTQYIGGDSVTIVCNPGYTIFGASVVSCQATGQWQTPPVCYKDCPSLDDPTSGTVTVTGYSFDDTATYTCDNDYDIVGSALRTCAITGQWSISAASCVR</sequence>
<feature type="non-terminal residue" evidence="6">
    <location>
        <position position="1"/>
    </location>
</feature>
<dbReference type="CDD" id="cd00033">
    <property type="entry name" value="CCP"/>
    <property type="match status" value="2"/>
</dbReference>
<keyword evidence="8" id="KW-1185">Reference proteome</keyword>